<reference evidence="2 3" key="1">
    <citation type="journal article" date="2015" name="Genome Announc.">
        <title>Expanding the biotechnology potential of lactobacilli through comparative genomics of 213 strains and associated genera.</title>
        <authorList>
            <person name="Sun Z."/>
            <person name="Harris H.M."/>
            <person name="McCann A."/>
            <person name="Guo C."/>
            <person name="Argimon S."/>
            <person name="Zhang W."/>
            <person name="Yang X."/>
            <person name="Jeffery I.B."/>
            <person name="Cooney J.C."/>
            <person name="Kagawa T.F."/>
            <person name="Liu W."/>
            <person name="Song Y."/>
            <person name="Salvetti E."/>
            <person name="Wrobel A."/>
            <person name="Rasinkangas P."/>
            <person name="Parkhill J."/>
            <person name="Rea M.C."/>
            <person name="O'Sullivan O."/>
            <person name="Ritari J."/>
            <person name="Douillard F.P."/>
            <person name="Paul Ross R."/>
            <person name="Yang R."/>
            <person name="Briner A.E."/>
            <person name="Felis G.E."/>
            <person name="de Vos W.M."/>
            <person name="Barrangou R."/>
            <person name="Klaenhammer T.R."/>
            <person name="Caufield P.W."/>
            <person name="Cui Y."/>
            <person name="Zhang H."/>
            <person name="O'Toole P.W."/>
        </authorList>
    </citation>
    <scope>NUCLEOTIDE SEQUENCE [LARGE SCALE GENOMIC DNA]</scope>
    <source>
        <strain evidence="2 3">DSM 23037</strain>
    </source>
</reference>
<dbReference type="AlphaFoldDB" id="A0A0R2DK82"/>
<dbReference type="Pfam" id="PF00117">
    <property type="entry name" value="GATase"/>
    <property type="match status" value="1"/>
</dbReference>
<name>A0A0R2DK82_9LACO</name>
<dbReference type="Proteomes" id="UP000051378">
    <property type="component" value="Unassembled WGS sequence"/>
</dbReference>
<dbReference type="GO" id="GO:0005829">
    <property type="term" value="C:cytosol"/>
    <property type="evidence" value="ECO:0007669"/>
    <property type="project" value="TreeGrafter"/>
</dbReference>
<dbReference type="InterPro" id="IPR044992">
    <property type="entry name" value="ChyE-like"/>
</dbReference>
<comment type="caution">
    <text evidence="2">The sequence shown here is derived from an EMBL/GenBank/DDBJ whole genome shotgun (WGS) entry which is preliminary data.</text>
</comment>
<dbReference type="OrthoDB" id="9807137at2"/>
<keyword evidence="3" id="KW-1185">Reference proteome</keyword>
<feature type="domain" description="Glutamine amidotransferase" evidence="1">
    <location>
        <begin position="43"/>
        <end position="171"/>
    </location>
</feature>
<dbReference type="Gene3D" id="3.40.50.880">
    <property type="match status" value="1"/>
</dbReference>
<evidence type="ECO:0000313" key="2">
    <source>
        <dbReference type="EMBL" id="KRN04528.1"/>
    </source>
</evidence>
<protein>
    <submittedName>
        <fullName evidence="2">Gmp synthase glutamine amidotransferase subunit</fullName>
    </submittedName>
</protein>
<keyword evidence="2" id="KW-0808">Transferase</keyword>
<organism evidence="2 3">
    <name type="scientific">Holzapfeliella floricola DSM 23037 = JCM 16512</name>
    <dbReference type="NCBI Taxonomy" id="1423744"/>
    <lineage>
        <taxon>Bacteria</taxon>
        <taxon>Bacillati</taxon>
        <taxon>Bacillota</taxon>
        <taxon>Bacilli</taxon>
        <taxon>Lactobacillales</taxon>
        <taxon>Lactobacillaceae</taxon>
        <taxon>Holzapfeliella</taxon>
    </lineage>
</organism>
<dbReference type="EMBL" id="AYZL01000010">
    <property type="protein sequence ID" value="KRN04528.1"/>
    <property type="molecule type" value="Genomic_DNA"/>
</dbReference>
<evidence type="ECO:0000259" key="1">
    <source>
        <dbReference type="Pfam" id="PF00117"/>
    </source>
</evidence>
<dbReference type="InterPro" id="IPR029062">
    <property type="entry name" value="Class_I_gatase-like"/>
</dbReference>
<sequence>MRINVLQHTPNEGIGSIGAWAKENHHDLFIYHPYFYNGVLPTADETDLLIILGGPMSPNDNDDWIMTERDLIRTLIKQQKPIFGACYGAQQITKALGYTVTKARVKEVGWDKVYLESNIIPDIPKELTALHWHEETFQIPHEAELLFSSQYLTNQGFILNNNIIGLQFHFEPEDVNVKEMVTNDFDYIKDSVLEQDAEAILNFDVPKENKEVMFKLLNFITK</sequence>
<dbReference type="PANTHER" id="PTHR42695">
    <property type="entry name" value="GLUTAMINE AMIDOTRANSFERASE YLR126C-RELATED"/>
    <property type="match status" value="1"/>
</dbReference>
<dbReference type="STRING" id="1423744.FC86_GL000205"/>
<dbReference type="RefSeq" id="WP_056974386.1">
    <property type="nucleotide sequence ID" value="NZ_AYZL01000010.1"/>
</dbReference>
<dbReference type="PROSITE" id="PS51273">
    <property type="entry name" value="GATASE_TYPE_1"/>
    <property type="match status" value="1"/>
</dbReference>
<accession>A0A0R2DK82</accession>
<proteinExistence type="predicted"/>
<gene>
    <name evidence="2" type="ORF">FC86_GL000205</name>
</gene>
<dbReference type="SUPFAM" id="SSF52317">
    <property type="entry name" value="Class I glutamine amidotransferase-like"/>
    <property type="match status" value="1"/>
</dbReference>
<dbReference type="CDD" id="cd01741">
    <property type="entry name" value="GATase1_1"/>
    <property type="match status" value="1"/>
</dbReference>
<dbReference type="PANTHER" id="PTHR42695:SF5">
    <property type="entry name" value="GLUTAMINE AMIDOTRANSFERASE YLR126C-RELATED"/>
    <property type="match status" value="1"/>
</dbReference>
<dbReference type="GO" id="GO:0016740">
    <property type="term" value="F:transferase activity"/>
    <property type="evidence" value="ECO:0007669"/>
    <property type="project" value="UniProtKB-KW"/>
</dbReference>
<keyword evidence="2" id="KW-0315">Glutamine amidotransferase</keyword>
<dbReference type="InterPro" id="IPR017926">
    <property type="entry name" value="GATASE"/>
</dbReference>
<evidence type="ECO:0000313" key="3">
    <source>
        <dbReference type="Proteomes" id="UP000051378"/>
    </source>
</evidence>
<dbReference type="PATRIC" id="fig|1423744.4.peg.209"/>